<reference evidence="1 2" key="1">
    <citation type="journal article" date="2022" name="bioRxiv">
        <title>The genome of the oomycete Peronosclerospora sorghi, a cosmopolitan pathogen of maize and sorghum, is inflated with dispersed pseudogenes.</title>
        <authorList>
            <person name="Fletcher K."/>
            <person name="Martin F."/>
            <person name="Isakeit T."/>
            <person name="Cavanaugh K."/>
            <person name="Magill C."/>
            <person name="Michelmore R."/>
        </authorList>
    </citation>
    <scope>NUCLEOTIDE SEQUENCE [LARGE SCALE GENOMIC DNA]</scope>
    <source>
        <strain evidence="1">P6</strain>
    </source>
</reference>
<organism evidence="1 2">
    <name type="scientific">Peronosclerospora sorghi</name>
    <dbReference type="NCBI Taxonomy" id="230839"/>
    <lineage>
        <taxon>Eukaryota</taxon>
        <taxon>Sar</taxon>
        <taxon>Stramenopiles</taxon>
        <taxon>Oomycota</taxon>
        <taxon>Peronosporomycetes</taxon>
        <taxon>Peronosporales</taxon>
        <taxon>Peronosporaceae</taxon>
        <taxon>Peronosclerospora</taxon>
    </lineage>
</organism>
<name>A0ACC0WPU4_9STRA</name>
<accession>A0ACC0WPU4</accession>
<keyword evidence="2" id="KW-1185">Reference proteome</keyword>
<evidence type="ECO:0000313" key="2">
    <source>
        <dbReference type="Proteomes" id="UP001163321"/>
    </source>
</evidence>
<gene>
    <name evidence="1" type="ORF">PsorP6_015632</name>
</gene>
<proteinExistence type="predicted"/>
<evidence type="ECO:0000313" key="1">
    <source>
        <dbReference type="EMBL" id="KAI9920011.1"/>
    </source>
</evidence>
<dbReference type="Proteomes" id="UP001163321">
    <property type="component" value="Chromosome 10"/>
</dbReference>
<comment type="caution">
    <text evidence="1">The sequence shown here is derived from an EMBL/GenBank/DDBJ whole genome shotgun (WGS) entry which is preliminary data.</text>
</comment>
<sequence length="79" mass="9467">MRKAEHERRKGKLNRYKVVAVISRFVRAARVDVLSPFTASWFLILSEWIKLIVLETHFLFCFRSTLTSITSRRFQQPWP</sequence>
<protein>
    <submittedName>
        <fullName evidence="1">Uncharacterized protein</fullName>
    </submittedName>
</protein>
<dbReference type="EMBL" id="CM047589">
    <property type="protein sequence ID" value="KAI9920011.1"/>
    <property type="molecule type" value="Genomic_DNA"/>
</dbReference>